<comment type="caution">
    <text evidence="10">The sequence shown here is derived from an EMBL/GenBank/DDBJ whole genome shotgun (WGS) entry which is preliminary data.</text>
</comment>
<dbReference type="SUPFAM" id="SSF117143">
    <property type="entry name" value="Flagellar hook protein flgE"/>
    <property type="match status" value="1"/>
</dbReference>
<dbReference type="OrthoDB" id="8578401at2"/>
<dbReference type="InterPro" id="IPR053967">
    <property type="entry name" value="LlgE_F_G-like_D1"/>
</dbReference>
<proteinExistence type="inferred from homology"/>
<dbReference type="GO" id="GO:0009424">
    <property type="term" value="C:bacterial-type flagellum hook"/>
    <property type="evidence" value="ECO:0007669"/>
    <property type="project" value="TreeGrafter"/>
</dbReference>
<keyword evidence="10" id="KW-0966">Cell projection</keyword>
<dbReference type="InterPro" id="IPR011491">
    <property type="entry name" value="FlgE_D2"/>
</dbReference>
<evidence type="ECO:0000259" key="7">
    <source>
        <dbReference type="Pfam" id="PF06429"/>
    </source>
</evidence>
<comment type="similarity">
    <text evidence="2 5">Belongs to the flagella basal body rod proteins family.</text>
</comment>
<evidence type="ECO:0000256" key="3">
    <source>
        <dbReference type="ARBA" id="ARBA00019015"/>
    </source>
</evidence>
<feature type="domain" description="Flagellar basal-body/hook protein C-terminal" evidence="7">
    <location>
        <begin position="422"/>
        <end position="466"/>
    </location>
</feature>
<evidence type="ECO:0000256" key="5">
    <source>
        <dbReference type="RuleBase" id="RU362116"/>
    </source>
</evidence>
<protein>
    <recommendedName>
        <fullName evidence="3 5">Flagellar hook protein FlgE</fullName>
    </recommendedName>
</protein>
<evidence type="ECO:0000259" key="9">
    <source>
        <dbReference type="Pfam" id="PF22692"/>
    </source>
</evidence>
<dbReference type="AlphaFoldDB" id="A0A246JF69"/>
<comment type="function">
    <text evidence="5">A flexible structure which links the flagellar filament to the drive apparatus in the basal body.</text>
</comment>
<dbReference type="Pfam" id="PF00460">
    <property type="entry name" value="Flg_bb_rod"/>
    <property type="match status" value="1"/>
</dbReference>
<dbReference type="Gene3D" id="2.60.98.20">
    <property type="entry name" value="Flagellar hook protein FlgE"/>
    <property type="match status" value="1"/>
</dbReference>
<keyword evidence="4 5" id="KW-0975">Bacterial flagellum</keyword>
<feature type="domain" description="Flagellar basal body rod protein N-terminal" evidence="6">
    <location>
        <begin position="6"/>
        <end position="33"/>
    </location>
</feature>
<comment type="subcellular location">
    <subcellularLocation>
        <location evidence="1 5">Bacterial flagellum basal body</location>
    </subcellularLocation>
</comment>
<evidence type="ECO:0000259" key="8">
    <source>
        <dbReference type="Pfam" id="PF07559"/>
    </source>
</evidence>
<reference evidence="10 11" key="1">
    <citation type="journal article" date="2008" name="Int. J. Syst. Evol. Microbiol.">
        <title>Description of Roseateles aquatilis sp. nov. and Roseateles terrae sp. nov., in the class Betaproteobacteria, and emended description of the genus Roseateles.</title>
        <authorList>
            <person name="Gomila M."/>
            <person name="Bowien B."/>
            <person name="Falsen E."/>
            <person name="Moore E.R."/>
            <person name="Lalucat J."/>
        </authorList>
    </citation>
    <scope>NUCLEOTIDE SEQUENCE [LARGE SCALE GENOMIC DNA]</scope>
    <source>
        <strain evidence="10 11">CCUG 48205</strain>
    </source>
</reference>
<evidence type="ECO:0000259" key="6">
    <source>
        <dbReference type="Pfam" id="PF00460"/>
    </source>
</evidence>
<name>A0A246JF69_9BURK</name>
<organism evidence="10 11">
    <name type="scientific">Roseateles aquatilis</name>
    <dbReference type="NCBI Taxonomy" id="431061"/>
    <lineage>
        <taxon>Bacteria</taxon>
        <taxon>Pseudomonadati</taxon>
        <taxon>Pseudomonadota</taxon>
        <taxon>Betaproteobacteria</taxon>
        <taxon>Burkholderiales</taxon>
        <taxon>Sphaerotilaceae</taxon>
        <taxon>Roseateles</taxon>
    </lineage>
</organism>
<dbReference type="RefSeq" id="WP_088384554.1">
    <property type="nucleotide sequence ID" value="NZ_NIOF01000003.1"/>
</dbReference>
<feature type="domain" description="Flagellar hook protein FlgE/F/G-like D1" evidence="9">
    <location>
        <begin position="83"/>
        <end position="132"/>
    </location>
</feature>
<feature type="domain" description="Flagellar hook protein FlgE D2" evidence="8">
    <location>
        <begin position="185"/>
        <end position="348"/>
    </location>
</feature>
<keyword evidence="10" id="KW-0969">Cilium</keyword>
<dbReference type="InterPro" id="IPR010930">
    <property type="entry name" value="Flg_bb/hook_C_dom"/>
</dbReference>
<dbReference type="Proteomes" id="UP000197468">
    <property type="component" value="Unassembled WGS sequence"/>
</dbReference>
<dbReference type="InterPro" id="IPR037058">
    <property type="entry name" value="Falgellar_hook_FlgE_sf"/>
</dbReference>
<evidence type="ECO:0000313" key="10">
    <source>
        <dbReference type="EMBL" id="OWQ91326.1"/>
    </source>
</evidence>
<gene>
    <name evidence="10" type="primary">flgE</name>
    <name evidence="10" type="ORF">CDN99_09125</name>
</gene>
<dbReference type="PANTHER" id="PTHR30435:SF1">
    <property type="entry name" value="FLAGELLAR HOOK PROTEIN FLGE"/>
    <property type="match status" value="1"/>
</dbReference>
<dbReference type="NCBIfam" id="TIGR03506">
    <property type="entry name" value="FlgEFG_subfam"/>
    <property type="match status" value="1"/>
</dbReference>
<accession>A0A246JF69</accession>
<keyword evidence="11" id="KW-1185">Reference proteome</keyword>
<dbReference type="EMBL" id="NIOF01000003">
    <property type="protein sequence ID" value="OWQ91326.1"/>
    <property type="molecule type" value="Genomic_DNA"/>
</dbReference>
<evidence type="ECO:0000256" key="1">
    <source>
        <dbReference type="ARBA" id="ARBA00004117"/>
    </source>
</evidence>
<dbReference type="GO" id="GO:0005829">
    <property type="term" value="C:cytosol"/>
    <property type="evidence" value="ECO:0007669"/>
    <property type="project" value="TreeGrafter"/>
</dbReference>
<sequence>MSFQQGLSGLNASSKNLEVIGNNIANSQTYGAKASRAEFADMYAASLNGAGSNDVGIGVQIQTVAQQFTQGNISITENPMDLAINGAGFFQVSDGKSPTVYTRNGQFKVDKDGNIVNNAQLKLMGYPADANGVIQPGLAQGLKLPTGGIDPKVTDNIKMEFNLDSRAGPTAAYDLTDPADPNSAKIDKTGITLNDPTSYNNATSMTVYDAKGQPTALTMYFQRANNDDANGNTVWNVYLTANGSAVKFDAQGNPIETDDGTAKGNPLTPFTQMTFLPTGGKPVSPGPSTFLNLKIPAGTNAQGAPTLPIPAPPADPSDPSVQGIKFDLRSATENGSNFAVTDLTQDGYAPGQLVGIKLENNGIVTARYSNGESKPAGQVELANFRNPQGLQPLGGNVWSRTNASGDPVVGVPGDGNLGSLTPGALEESNVDLTSELVNMMTAQRVYQANSQTIKTQDQVLQTLVNLR</sequence>
<dbReference type="NCBIfam" id="NF004238">
    <property type="entry name" value="PRK05682.1-1"/>
    <property type="match status" value="1"/>
</dbReference>
<dbReference type="InterPro" id="IPR037925">
    <property type="entry name" value="FlgE/F/G-like"/>
</dbReference>
<dbReference type="Pfam" id="PF07559">
    <property type="entry name" value="FlgE_D2"/>
    <property type="match status" value="1"/>
</dbReference>
<dbReference type="GO" id="GO:0009425">
    <property type="term" value="C:bacterial-type flagellum basal body"/>
    <property type="evidence" value="ECO:0007669"/>
    <property type="project" value="UniProtKB-SubCell"/>
</dbReference>
<dbReference type="InterPro" id="IPR020013">
    <property type="entry name" value="Flagellar_FlgE/F/G"/>
</dbReference>
<dbReference type="InterPro" id="IPR001444">
    <property type="entry name" value="Flag_bb_rod_N"/>
</dbReference>
<dbReference type="PANTHER" id="PTHR30435">
    <property type="entry name" value="FLAGELLAR PROTEIN"/>
    <property type="match status" value="1"/>
</dbReference>
<dbReference type="GO" id="GO:0071978">
    <property type="term" value="P:bacterial-type flagellum-dependent swarming motility"/>
    <property type="evidence" value="ECO:0007669"/>
    <property type="project" value="TreeGrafter"/>
</dbReference>
<evidence type="ECO:0000256" key="2">
    <source>
        <dbReference type="ARBA" id="ARBA00009677"/>
    </source>
</evidence>
<evidence type="ECO:0000313" key="11">
    <source>
        <dbReference type="Proteomes" id="UP000197468"/>
    </source>
</evidence>
<dbReference type="Pfam" id="PF22692">
    <property type="entry name" value="LlgE_F_G_D1"/>
    <property type="match status" value="1"/>
</dbReference>
<dbReference type="Pfam" id="PF06429">
    <property type="entry name" value="Flg_bbr_C"/>
    <property type="match status" value="1"/>
</dbReference>
<keyword evidence="10" id="KW-0282">Flagellum</keyword>
<evidence type="ECO:0000256" key="4">
    <source>
        <dbReference type="ARBA" id="ARBA00023143"/>
    </source>
</evidence>